<proteinExistence type="predicted"/>
<accession>A0A6J5SVF5</accession>
<reference evidence="1" key="1">
    <citation type="submission" date="2020-05" db="EMBL/GenBank/DDBJ databases">
        <authorList>
            <person name="Chiriac C."/>
            <person name="Salcher M."/>
            <person name="Ghai R."/>
            <person name="Kavagutti S V."/>
        </authorList>
    </citation>
    <scope>NUCLEOTIDE SEQUENCE</scope>
</reference>
<sequence length="166" mass="19206">MANCCNTNFIEIQDFYGITNLSENVDATNLAIAIRETQIKYIKPLFCTELYDELSTQVDSDSLTTVNAELMCYIKDIQVRYAFADFLRIQPIRITKESVVRKVSNESEFVSFEENANLAKWWRDQASNYIKPLRDFMDLNVDLNPLYKDCTDCSANADDDFDWGIC</sequence>
<organism evidence="1">
    <name type="scientific">uncultured Caudovirales phage</name>
    <dbReference type="NCBI Taxonomy" id="2100421"/>
    <lineage>
        <taxon>Viruses</taxon>
        <taxon>Duplodnaviria</taxon>
        <taxon>Heunggongvirae</taxon>
        <taxon>Uroviricota</taxon>
        <taxon>Caudoviricetes</taxon>
        <taxon>Peduoviridae</taxon>
        <taxon>Maltschvirus</taxon>
        <taxon>Maltschvirus maltsch</taxon>
    </lineage>
</organism>
<gene>
    <name evidence="1" type="ORF">UFOVP1615_14</name>
</gene>
<dbReference type="InterPro" id="IPR046558">
    <property type="entry name" value="DUF6712"/>
</dbReference>
<dbReference type="Pfam" id="PF20459">
    <property type="entry name" value="DUF6712"/>
    <property type="match status" value="1"/>
</dbReference>
<dbReference type="EMBL" id="LR797481">
    <property type="protein sequence ID" value="CAB4219518.1"/>
    <property type="molecule type" value="Genomic_DNA"/>
</dbReference>
<evidence type="ECO:0000313" key="1">
    <source>
        <dbReference type="EMBL" id="CAB4219518.1"/>
    </source>
</evidence>
<protein>
    <submittedName>
        <fullName evidence="1">Uncharacterized protein</fullName>
    </submittedName>
</protein>
<name>A0A6J5SVF5_9CAUD</name>